<dbReference type="SMART" id="SM00448">
    <property type="entry name" value="REC"/>
    <property type="match status" value="2"/>
</dbReference>
<gene>
    <name evidence="7" type="ORF">U27_05169</name>
</gene>
<keyword evidence="8" id="KW-1185">Reference proteome</keyword>
<accession>A0A081C0U1</accession>
<dbReference type="SUPFAM" id="SSF55781">
    <property type="entry name" value="GAF domain-like"/>
    <property type="match status" value="1"/>
</dbReference>
<feature type="domain" description="Response regulatory" evidence="6">
    <location>
        <begin position="145"/>
        <end position="258"/>
    </location>
</feature>
<evidence type="ECO:0000256" key="2">
    <source>
        <dbReference type="ARBA" id="ARBA00022679"/>
    </source>
</evidence>
<dbReference type="InterPro" id="IPR036097">
    <property type="entry name" value="HisK_dim/P_sf"/>
</dbReference>
<dbReference type="Proteomes" id="UP000030661">
    <property type="component" value="Unassembled WGS sequence"/>
</dbReference>
<dbReference type="Gene3D" id="3.40.50.2300">
    <property type="match status" value="3"/>
</dbReference>
<dbReference type="CDD" id="cd00082">
    <property type="entry name" value="HisKA"/>
    <property type="match status" value="1"/>
</dbReference>
<reference evidence="7" key="1">
    <citation type="journal article" date="2015" name="PeerJ">
        <title>First genomic representation of candidate bacterial phylum KSB3 points to enhanced environmental sensing as a trigger of wastewater bulking.</title>
        <authorList>
            <person name="Sekiguchi Y."/>
            <person name="Ohashi A."/>
            <person name="Parks D.H."/>
            <person name="Yamauchi T."/>
            <person name="Tyson G.W."/>
            <person name="Hugenholtz P."/>
        </authorList>
    </citation>
    <scope>NUCLEOTIDE SEQUENCE [LARGE SCALE GENOMIC DNA]</scope>
</reference>
<evidence type="ECO:0000313" key="7">
    <source>
        <dbReference type="EMBL" id="GAK58196.1"/>
    </source>
</evidence>
<dbReference type="InterPro" id="IPR003018">
    <property type="entry name" value="GAF"/>
</dbReference>
<dbReference type="PROSITE" id="PS50110">
    <property type="entry name" value="RESPONSE_REGULATORY"/>
    <property type="match status" value="2"/>
</dbReference>
<evidence type="ECO:0000313" key="8">
    <source>
        <dbReference type="Proteomes" id="UP000030661"/>
    </source>
</evidence>
<evidence type="ECO:0000256" key="3">
    <source>
        <dbReference type="ARBA" id="ARBA00022777"/>
    </source>
</evidence>
<dbReference type="SUPFAM" id="SSF52172">
    <property type="entry name" value="CheY-like"/>
    <property type="match status" value="2"/>
</dbReference>
<dbReference type="AlphaFoldDB" id="A0A081C0U1"/>
<dbReference type="InterPro" id="IPR003661">
    <property type="entry name" value="HisK_dim/P_dom"/>
</dbReference>
<dbReference type="InterPro" id="IPR029016">
    <property type="entry name" value="GAF-like_dom_sf"/>
</dbReference>
<dbReference type="GO" id="GO:0000155">
    <property type="term" value="F:phosphorelay sensor kinase activity"/>
    <property type="evidence" value="ECO:0007669"/>
    <property type="project" value="InterPro"/>
</dbReference>
<dbReference type="HOGENOM" id="CLU_760033_0_0_0"/>
<dbReference type="Pfam" id="PF01590">
    <property type="entry name" value="GAF"/>
    <property type="match status" value="1"/>
</dbReference>
<keyword evidence="5" id="KW-0175">Coiled coil</keyword>
<dbReference type="EMBL" id="DF820467">
    <property type="protein sequence ID" value="GAK58196.1"/>
    <property type="molecule type" value="Genomic_DNA"/>
</dbReference>
<keyword evidence="2" id="KW-0808">Transferase</keyword>
<dbReference type="InterPro" id="IPR001789">
    <property type="entry name" value="Sig_transdc_resp-reg_receiver"/>
</dbReference>
<sequence>MYQCHLTLSASHQGLAQWVFREKQPYVVEESSSEERADPDLFTSSEVQSYAVIPLLTEKDAIGVIVVEYHLPQQTFSKERLNSLVAVANTTALAIENSLLYRNLEERVRERTRQLEIANQRLKELDQLKSDFLSTVSHELRTPLTSVLGFVCWILRKLLRHELEQAGYQILEAQNGYEALTIAREQRPDVIILDVMMPGMDGFEVTTHLKQRQETADIPILMISIVENEAKGYQIGVDHYLTKPIDSECLLTAVSKFVAVPDYPLKEASIPKTILLIEDDDDTIRTITRVLEERAYKVVHAQNGQDGIQLVRQASPNLIIMLTAKGQNIDKVKAKSVDADEYMTKPFNPDLLLEKACDILGIEL</sequence>
<feature type="modified residue" description="4-aspartylphosphate" evidence="4">
    <location>
        <position position="194"/>
    </location>
</feature>
<dbReference type="Gene3D" id="3.30.450.40">
    <property type="match status" value="1"/>
</dbReference>
<dbReference type="STRING" id="1499967.U27_05169"/>
<dbReference type="Pfam" id="PF00072">
    <property type="entry name" value="Response_reg"/>
    <property type="match status" value="1"/>
</dbReference>
<proteinExistence type="predicted"/>
<protein>
    <submittedName>
        <fullName evidence="7">Two-component hybrid sensor and regulator</fullName>
    </submittedName>
</protein>
<dbReference type="eggNOG" id="COG3706">
    <property type="taxonomic scope" value="Bacteria"/>
</dbReference>
<dbReference type="SUPFAM" id="SSF47384">
    <property type="entry name" value="Homodimeric domain of signal transducing histidine kinase"/>
    <property type="match status" value="1"/>
</dbReference>
<feature type="modified residue" description="4-aspartylphosphate" evidence="4">
    <location>
        <position position="340"/>
    </location>
</feature>
<dbReference type="InterPro" id="IPR011006">
    <property type="entry name" value="CheY-like_superfamily"/>
</dbReference>
<feature type="coiled-coil region" evidence="5">
    <location>
        <begin position="101"/>
        <end position="128"/>
    </location>
</feature>
<evidence type="ECO:0000256" key="4">
    <source>
        <dbReference type="PROSITE-ProRule" id="PRU00169"/>
    </source>
</evidence>
<dbReference type="PANTHER" id="PTHR43547:SF2">
    <property type="entry name" value="HYBRID SIGNAL TRANSDUCTION HISTIDINE KINASE C"/>
    <property type="match status" value="1"/>
</dbReference>
<evidence type="ECO:0000259" key="6">
    <source>
        <dbReference type="PROSITE" id="PS50110"/>
    </source>
</evidence>
<name>A0A081C0U1_VECG1</name>
<dbReference type="PANTHER" id="PTHR43547">
    <property type="entry name" value="TWO-COMPONENT HISTIDINE KINASE"/>
    <property type="match status" value="1"/>
</dbReference>
<feature type="domain" description="Response regulatory" evidence="6">
    <location>
        <begin position="273"/>
        <end position="364"/>
    </location>
</feature>
<keyword evidence="3" id="KW-0418">Kinase</keyword>
<evidence type="ECO:0000256" key="1">
    <source>
        <dbReference type="ARBA" id="ARBA00022553"/>
    </source>
</evidence>
<organism evidence="7">
    <name type="scientific">Vecturithrix granuli</name>
    <dbReference type="NCBI Taxonomy" id="1499967"/>
    <lineage>
        <taxon>Bacteria</taxon>
        <taxon>Candidatus Moduliflexota</taxon>
        <taxon>Candidatus Vecturitrichia</taxon>
        <taxon>Candidatus Vecturitrichales</taxon>
        <taxon>Candidatus Vecturitrichaceae</taxon>
        <taxon>Candidatus Vecturithrix</taxon>
    </lineage>
</organism>
<dbReference type="SMART" id="SM00388">
    <property type="entry name" value="HisKA"/>
    <property type="match status" value="1"/>
</dbReference>
<dbReference type="eggNOG" id="COG2205">
    <property type="taxonomic scope" value="Bacteria"/>
</dbReference>
<keyword evidence="1 4" id="KW-0597">Phosphoprotein</keyword>
<evidence type="ECO:0000256" key="5">
    <source>
        <dbReference type="SAM" id="Coils"/>
    </source>
</evidence>